<gene>
    <name evidence="3" type="ORF">DL546_008964</name>
</gene>
<comment type="caution">
    <text evidence="3">The sequence shown here is derived from an EMBL/GenBank/DDBJ whole genome shotgun (WGS) entry which is preliminary data.</text>
</comment>
<reference evidence="3 4" key="1">
    <citation type="submission" date="2018-08" db="EMBL/GenBank/DDBJ databases">
        <title>Draft genome of the lignicolous fungus Coniochaeta pulveracea.</title>
        <authorList>
            <person name="Borstlap C.J."/>
            <person name="De Witt R.N."/>
            <person name="Botha A."/>
            <person name="Volschenk H."/>
        </authorList>
    </citation>
    <scope>NUCLEOTIDE SEQUENCE [LARGE SCALE GENOMIC DNA]</scope>
    <source>
        <strain evidence="3 4">CAB683</strain>
    </source>
</reference>
<feature type="compositionally biased region" description="Low complexity" evidence="1">
    <location>
        <begin position="223"/>
        <end position="250"/>
    </location>
</feature>
<sequence length="560" mass="59904">MGTIAGSNLAHLTSSEFYDPDECVARGSPMLAAKTVKLQPSPSPPPFIAFPAKPNAGDAMLVAVLGGGRNPDIAARAAVQGLPSDTDGCESDVSDCSESVASPRSAPFPSEREAESVGPDGEQGIKDEVPRTEADIDMQNITLPPATSPQPTKADAFDLKSLAAGALSAFTAKTTATIETVYAGPTPPVMENDVGIGERRQRGTTPAAILTRRDIPNPDERGAAPAGPSAYASPYSPNSSLSSPNFNNFARMDPYSPTILPGNSKGELPPMQMHSPRSETNGHTPLPSISAQLGDLRELQEQALRREASILTPAYPQSPPGVFPPLAMQKQHASPSVSPADQFHHSLPSPRHTLPLQPALPLGQQALGMSPPSSLPIHAYQFSQQPQGFLAQAYAGDVGNRALPPLGTDGRPGDRPLGQRMSIDLDELTIAGGSFHCPYPDCKAAPFQTQYLLNSHANVHSSSRPHFCPVKGCARAEGGKGFKRKNEMIRHGLVHDSPGYVCPFCPDREHKYPRPDNLQRHVRVHHVDKDKDDPLLRDVLSQRPDGPSRGRRRRGTFDCQ</sequence>
<feature type="region of interest" description="Disordered" evidence="1">
    <location>
        <begin position="537"/>
        <end position="560"/>
    </location>
</feature>
<feature type="region of interest" description="Disordered" evidence="1">
    <location>
        <begin position="211"/>
        <end position="289"/>
    </location>
</feature>
<dbReference type="SUPFAM" id="SSF57667">
    <property type="entry name" value="beta-beta-alpha zinc fingers"/>
    <property type="match status" value="1"/>
</dbReference>
<feature type="compositionally biased region" description="Basic and acidic residues" evidence="1">
    <location>
        <begin position="123"/>
        <end position="134"/>
    </location>
</feature>
<dbReference type="GO" id="GO:0006357">
    <property type="term" value="P:regulation of transcription by RNA polymerase II"/>
    <property type="evidence" value="ECO:0007669"/>
    <property type="project" value="TreeGrafter"/>
</dbReference>
<dbReference type="SMART" id="SM00355">
    <property type="entry name" value="ZnF_C2H2"/>
    <property type="match status" value="3"/>
</dbReference>
<accession>A0A420YJ23</accession>
<dbReference type="PANTHER" id="PTHR46179:SF19">
    <property type="entry name" value="C2H2 FINGER DOMAIN TRANSCRIPTION FACTOR (EUROFUNG)-RELATED"/>
    <property type="match status" value="1"/>
</dbReference>
<dbReference type="InterPro" id="IPR051061">
    <property type="entry name" value="Zinc_finger_trans_reg"/>
</dbReference>
<dbReference type="EMBL" id="QVQW01000007">
    <property type="protein sequence ID" value="RKU47892.1"/>
    <property type="molecule type" value="Genomic_DNA"/>
</dbReference>
<evidence type="ECO:0000313" key="3">
    <source>
        <dbReference type="EMBL" id="RKU47892.1"/>
    </source>
</evidence>
<protein>
    <recommendedName>
        <fullName evidence="2">C2H2-type domain-containing protein</fullName>
    </recommendedName>
</protein>
<organism evidence="3 4">
    <name type="scientific">Coniochaeta pulveracea</name>
    <dbReference type="NCBI Taxonomy" id="177199"/>
    <lineage>
        <taxon>Eukaryota</taxon>
        <taxon>Fungi</taxon>
        <taxon>Dikarya</taxon>
        <taxon>Ascomycota</taxon>
        <taxon>Pezizomycotina</taxon>
        <taxon>Sordariomycetes</taxon>
        <taxon>Sordariomycetidae</taxon>
        <taxon>Coniochaetales</taxon>
        <taxon>Coniochaetaceae</taxon>
        <taxon>Coniochaeta</taxon>
    </lineage>
</organism>
<dbReference type="GO" id="GO:0005634">
    <property type="term" value="C:nucleus"/>
    <property type="evidence" value="ECO:0007669"/>
    <property type="project" value="TreeGrafter"/>
</dbReference>
<keyword evidence="4" id="KW-1185">Reference proteome</keyword>
<dbReference type="OrthoDB" id="6077919at2759"/>
<dbReference type="Proteomes" id="UP000275385">
    <property type="component" value="Unassembled WGS sequence"/>
</dbReference>
<dbReference type="InterPro" id="IPR013087">
    <property type="entry name" value="Znf_C2H2_type"/>
</dbReference>
<feature type="domain" description="C2H2-type" evidence="2">
    <location>
        <begin position="435"/>
        <end position="460"/>
    </location>
</feature>
<dbReference type="AlphaFoldDB" id="A0A420YJ23"/>
<evidence type="ECO:0000256" key="1">
    <source>
        <dbReference type="SAM" id="MobiDB-lite"/>
    </source>
</evidence>
<dbReference type="Gene3D" id="3.30.160.60">
    <property type="entry name" value="Classic Zinc Finger"/>
    <property type="match status" value="1"/>
</dbReference>
<feature type="domain" description="C2H2-type" evidence="2">
    <location>
        <begin position="500"/>
        <end position="525"/>
    </location>
</feature>
<feature type="compositionally biased region" description="Basic and acidic residues" evidence="1">
    <location>
        <begin position="211"/>
        <end position="222"/>
    </location>
</feature>
<feature type="region of interest" description="Disordered" evidence="1">
    <location>
        <begin position="83"/>
        <end position="153"/>
    </location>
</feature>
<dbReference type="PANTHER" id="PTHR46179">
    <property type="entry name" value="ZINC FINGER PROTEIN"/>
    <property type="match status" value="1"/>
</dbReference>
<proteinExistence type="predicted"/>
<dbReference type="STRING" id="177199.A0A420YJ23"/>
<evidence type="ECO:0000313" key="4">
    <source>
        <dbReference type="Proteomes" id="UP000275385"/>
    </source>
</evidence>
<name>A0A420YJ23_9PEZI</name>
<dbReference type="InterPro" id="IPR036236">
    <property type="entry name" value="Znf_C2H2_sf"/>
</dbReference>
<feature type="compositionally biased region" description="Polar residues" evidence="1">
    <location>
        <begin position="278"/>
        <end position="289"/>
    </location>
</feature>
<evidence type="ECO:0000259" key="2">
    <source>
        <dbReference type="SMART" id="SM00355"/>
    </source>
</evidence>
<feature type="domain" description="C2H2-type" evidence="2">
    <location>
        <begin position="466"/>
        <end position="495"/>
    </location>
</feature>